<keyword evidence="3" id="KW-1185">Reference proteome</keyword>
<comment type="caution">
    <text evidence="2">The sequence shown here is derived from an EMBL/GenBank/DDBJ whole genome shotgun (WGS) entry which is preliminary data.</text>
</comment>
<dbReference type="CDD" id="cd03454">
    <property type="entry name" value="YdeM"/>
    <property type="match status" value="1"/>
</dbReference>
<dbReference type="Gene3D" id="3.10.129.10">
    <property type="entry name" value="Hotdog Thioesterase"/>
    <property type="match status" value="1"/>
</dbReference>
<dbReference type="PANTHER" id="PTHR43664">
    <property type="entry name" value="MONOAMINE OXIDASE-RELATED"/>
    <property type="match status" value="1"/>
</dbReference>
<dbReference type="RefSeq" id="WP_202827854.1">
    <property type="nucleotide sequence ID" value="NZ_JAEUXJ010000012.1"/>
</dbReference>
<evidence type="ECO:0000259" key="1">
    <source>
        <dbReference type="Pfam" id="PF01575"/>
    </source>
</evidence>
<evidence type="ECO:0000313" key="2">
    <source>
        <dbReference type="EMBL" id="MBL6458112.1"/>
    </source>
</evidence>
<dbReference type="InterPro" id="IPR029069">
    <property type="entry name" value="HotDog_dom_sf"/>
</dbReference>
<feature type="domain" description="MaoC-like" evidence="1">
    <location>
        <begin position="13"/>
        <end position="113"/>
    </location>
</feature>
<accession>A0ABS1V901</accession>
<dbReference type="PANTHER" id="PTHR43664:SF1">
    <property type="entry name" value="BETA-METHYLMALYL-COA DEHYDRATASE"/>
    <property type="match status" value="1"/>
</dbReference>
<organism evidence="2 3">
    <name type="scientific">Belnapia mucosa</name>
    <dbReference type="NCBI Taxonomy" id="2804532"/>
    <lineage>
        <taxon>Bacteria</taxon>
        <taxon>Pseudomonadati</taxon>
        <taxon>Pseudomonadota</taxon>
        <taxon>Alphaproteobacteria</taxon>
        <taxon>Acetobacterales</taxon>
        <taxon>Roseomonadaceae</taxon>
        <taxon>Belnapia</taxon>
    </lineage>
</organism>
<reference evidence="2 3" key="1">
    <citation type="submission" date="2021-01" db="EMBL/GenBank/DDBJ databases">
        <title>Belnapia mucosa sp. nov. and Belnapia arida sp. nov., isolated from the Tabernas Desert (Almeria, Spain).</title>
        <authorList>
            <person name="Molina-Menor E."/>
            <person name="Vidal-Verdu A."/>
            <person name="Calonge A."/>
            <person name="Satari L."/>
            <person name="Pereto Magraner J."/>
            <person name="Porcar Miralles M."/>
        </authorList>
    </citation>
    <scope>NUCLEOTIDE SEQUENCE [LARGE SCALE GENOMIC DNA]</scope>
    <source>
        <strain evidence="2 3">T6</strain>
    </source>
</reference>
<dbReference type="InterPro" id="IPR002539">
    <property type="entry name" value="MaoC-like_dom"/>
</dbReference>
<evidence type="ECO:0000313" key="3">
    <source>
        <dbReference type="Proteomes" id="UP000606490"/>
    </source>
</evidence>
<dbReference type="Pfam" id="PF01575">
    <property type="entry name" value="MaoC_dehydratas"/>
    <property type="match status" value="1"/>
</dbReference>
<gene>
    <name evidence="2" type="ORF">JMJ55_22500</name>
</gene>
<protein>
    <submittedName>
        <fullName evidence="2">MaoC family dehydratase</fullName>
    </submittedName>
</protein>
<sequence length="149" mass="16315">MAEHYLEDFAAGQVFRSGTLAVTEEAIIAYAREFDPQPFHLDDAAARGTMFGGLAASGWHTAAMTMKLLVGSEFRPAGGIIGGGMEELRWPRPVRPGDVLRVEVEVLEVRPSRSRPQQGMLRARCTTLNQQGEAVQVFVPNLIVPRRPG</sequence>
<name>A0ABS1V901_9PROT</name>
<dbReference type="InterPro" id="IPR052342">
    <property type="entry name" value="MCH/BMMD"/>
</dbReference>
<dbReference type="SUPFAM" id="SSF54637">
    <property type="entry name" value="Thioesterase/thiol ester dehydrase-isomerase"/>
    <property type="match status" value="1"/>
</dbReference>
<dbReference type="EMBL" id="JAEUXJ010000012">
    <property type="protein sequence ID" value="MBL6458112.1"/>
    <property type="molecule type" value="Genomic_DNA"/>
</dbReference>
<dbReference type="Proteomes" id="UP000606490">
    <property type="component" value="Unassembled WGS sequence"/>
</dbReference>
<proteinExistence type="predicted"/>